<sequence length="86" mass="9568">MFVLICVPAGLHSSYAGHGTQIDPELRAALSPDCQMTPVFDDRSFQSPLYHSPTHDPQGSLYRANTGTTPSELPDMDSVLKFFYEY</sequence>
<evidence type="ECO:0000313" key="3">
    <source>
        <dbReference type="Proteomes" id="UP001476798"/>
    </source>
</evidence>
<feature type="non-terminal residue" evidence="2">
    <location>
        <position position="86"/>
    </location>
</feature>
<protein>
    <submittedName>
        <fullName evidence="2">Uncharacterized protein</fullName>
    </submittedName>
</protein>
<keyword evidence="3" id="KW-1185">Reference proteome</keyword>
<gene>
    <name evidence="2" type="ORF">GOODEAATRI_027596</name>
</gene>
<proteinExistence type="predicted"/>
<dbReference type="EMBL" id="JAHRIO010093598">
    <property type="protein sequence ID" value="MEQ2189662.1"/>
    <property type="molecule type" value="Genomic_DNA"/>
</dbReference>
<evidence type="ECO:0000313" key="2">
    <source>
        <dbReference type="EMBL" id="MEQ2189662.1"/>
    </source>
</evidence>
<evidence type="ECO:0000256" key="1">
    <source>
        <dbReference type="SAM" id="MobiDB-lite"/>
    </source>
</evidence>
<name>A0ABV0Q1I4_9TELE</name>
<comment type="caution">
    <text evidence="2">The sequence shown here is derived from an EMBL/GenBank/DDBJ whole genome shotgun (WGS) entry which is preliminary data.</text>
</comment>
<feature type="region of interest" description="Disordered" evidence="1">
    <location>
        <begin position="47"/>
        <end position="68"/>
    </location>
</feature>
<accession>A0ABV0Q1I4</accession>
<dbReference type="Proteomes" id="UP001476798">
    <property type="component" value="Unassembled WGS sequence"/>
</dbReference>
<reference evidence="2 3" key="1">
    <citation type="submission" date="2021-06" db="EMBL/GenBank/DDBJ databases">
        <authorList>
            <person name="Palmer J.M."/>
        </authorList>
    </citation>
    <scope>NUCLEOTIDE SEQUENCE [LARGE SCALE GENOMIC DNA]</scope>
    <source>
        <strain evidence="2 3">GA_2019</strain>
        <tissue evidence="2">Muscle</tissue>
    </source>
</reference>
<organism evidence="2 3">
    <name type="scientific">Goodea atripinnis</name>
    <dbReference type="NCBI Taxonomy" id="208336"/>
    <lineage>
        <taxon>Eukaryota</taxon>
        <taxon>Metazoa</taxon>
        <taxon>Chordata</taxon>
        <taxon>Craniata</taxon>
        <taxon>Vertebrata</taxon>
        <taxon>Euteleostomi</taxon>
        <taxon>Actinopterygii</taxon>
        <taxon>Neopterygii</taxon>
        <taxon>Teleostei</taxon>
        <taxon>Neoteleostei</taxon>
        <taxon>Acanthomorphata</taxon>
        <taxon>Ovalentaria</taxon>
        <taxon>Atherinomorphae</taxon>
        <taxon>Cyprinodontiformes</taxon>
        <taxon>Goodeidae</taxon>
        <taxon>Goodea</taxon>
    </lineage>
</organism>